<accession>A0A242MSD3</accession>
<evidence type="ECO:0000313" key="1">
    <source>
        <dbReference type="EMBL" id="OTP73674.1"/>
    </source>
</evidence>
<dbReference type="Proteomes" id="UP000195221">
    <property type="component" value="Unassembled WGS sequence"/>
</dbReference>
<dbReference type="AlphaFoldDB" id="A0A242MSD3"/>
<name>A0A242MSD3_CABSO</name>
<sequence length="42" mass="4864">MFRKTRGPVPVFHFIADSGEMLRVPYPAAYDPRFGFYLGWAV</sequence>
<comment type="caution">
    <text evidence="1">The sequence shown here is derived from an EMBL/GenBank/DDBJ whole genome shotgun (WGS) entry which is preliminary data.</text>
</comment>
<evidence type="ECO:0000313" key="2">
    <source>
        <dbReference type="Proteomes" id="UP000195221"/>
    </source>
</evidence>
<proteinExistence type="predicted"/>
<dbReference type="EMBL" id="NBTZ01000077">
    <property type="protein sequence ID" value="OTP73674.1"/>
    <property type="molecule type" value="Genomic_DNA"/>
</dbReference>
<reference evidence="1 2" key="1">
    <citation type="submission" date="2017-03" db="EMBL/GenBank/DDBJ databases">
        <title>Genome analysis of strain PAMC 26577.</title>
        <authorList>
            <person name="Oh H.-M."/>
            <person name="Yang J.-A."/>
        </authorList>
    </citation>
    <scope>NUCLEOTIDE SEQUENCE [LARGE SCALE GENOMIC DNA]</scope>
    <source>
        <strain evidence="1 2">PAMC 26577</strain>
    </source>
</reference>
<gene>
    <name evidence="1" type="ORF">PAMC26577_18535</name>
</gene>
<organism evidence="1 2">
    <name type="scientific">Caballeronia sordidicola</name>
    <name type="common">Burkholderia sordidicola</name>
    <dbReference type="NCBI Taxonomy" id="196367"/>
    <lineage>
        <taxon>Bacteria</taxon>
        <taxon>Pseudomonadati</taxon>
        <taxon>Pseudomonadota</taxon>
        <taxon>Betaproteobacteria</taxon>
        <taxon>Burkholderiales</taxon>
        <taxon>Burkholderiaceae</taxon>
        <taxon>Caballeronia</taxon>
    </lineage>
</organism>
<protein>
    <submittedName>
        <fullName evidence="1">Uncharacterized protein</fullName>
    </submittedName>
</protein>